<dbReference type="GO" id="GO:0003777">
    <property type="term" value="F:microtubule motor activity"/>
    <property type="evidence" value="ECO:0007669"/>
    <property type="project" value="InterPro"/>
</dbReference>
<dbReference type="PANTHER" id="PTHR47968">
    <property type="entry name" value="CENTROMERE PROTEIN E"/>
    <property type="match status" value="1"/>
</dbReference>
<dbReference type="GO" id="GO:0008017">
    <property type="term" value="F:microtubule binding"/>
    <property type="evidence" value="ECO:0007669"/>
    <property type="project" value="InterPro"/>
</dbReference>
<dbReference type="EMBL" id="AYRZ02000001">
    <property type="protein sequence ID" value="PHT94680.1"/>
    <property type="molecule type" value="Genomic_DNA"/>
</dbReference>
<comment type="caution">
    <text evidence="4">The sequence shown here is derived from an EMBL/GenBank/DDBJ whole genome shotgun (WGS) entry which is preliminary data.</text>
</comment>
<evidence type="ECO:0000256" key="1">
    <source>
        <dbReference type="ARBA" id="ARBA00023175"/>
    </source>
</evidence>
<dbReference type="PANTHER" id="PTHR47968:SF15">
    <property type="entry name" value="KINESIN-LIKE PROTEIN KIN-12F"/>
    <property type="match status" value="1"/>
</dbReference>
<accession>A0A2G3AKE8</accession>
<gene>
    <name evidence="4" type="ORF">T459_02562</name>
</gene>
<evidence type="ECO:0000259" key="3">
    <source>
        <dbReference type="PROSITE" id="PS50067"/>
    </source>
</evidence>
<dbReference type="AlphaFoldDB" id="A0A2G3AKE8"/>
<dbReference type="GO" id="GO:0005524">
    <property type="term" value="F:ATP binding"/>
    <property type="evidence" value="ECO:0007669"/>
    <property type="project" value="InterPro"/>
</dbReference>
<dbReference type="Gene3D" id="3.40.850.10">
    <property type="entry name" value="Kinesin motor domain"/>
    <property type="match status" value="1"/>
</dbReference>
<reference evidence="4 5" key="2">
    <citation type="journal article" date="2017" name="Genome Biol.">
        <title>New reference genome sequences of hot pepper reveal the massive evolution of plant disease-resistance genes by retroduplication.</title>
        <authorList>
            <person name="Kim S."/>
            <person name="Park J."/>
            <person name="Yeom S.I."/>
            <person name="Kim Y.M."/>
            <person name="Seo E."/>
            <person name="Kim K.T."/>
            <person name="Kim M.S."/>
            <person name="Lee J.M."/>
            <person name="Cheong K."/>
            <person name="Shin H.S."/>
            <person name="Kim S.B."/>
            <person name="Han K."/>
            <person name="Lee J."/>
            <person name="Park M."/>
            <person name="Lee H.A."/>
            <person name="Lee H.Y."/>
            <person name="Lee Y."/>
            <person name="Oh S."/>
            <person name="Lee J.H."/>
            <person name="Choi E."/>
            <person name="Choi E."/>
            <person name="Lee S.E."/>
            <person name="Jeon J."/>
            <person name="Kim H."/>
            <person name="Choi G."/>
            <person name="Song H."/>
            <person name="Lee J."/>
            <person name="Lee S.C."/>
            <person name="Kwon J.K."/>
            <person name="Lee H.Y."/>
            <person name="Koo N."/>
            <person name="Hong Y."/>
            <person name="Kim R.W."/>
            <person name="Kang W.H."/>
            <person name="Huh J.H."/>
            <person name="Kang B.C."/>
            <person name="Yang T.J."/>
            <person name="Lee Y.H."/>
            <person name="Bennetzen J.L."/>
            <person name="Choi D."/>
        </authorList>
    </citation>
    <scope>NUCLEOTIDE SEQUENCE [LARGE SCALE GENOMIC DNA]</scope>
    <source>
        <strain evidence="5">cv. CM334</strain>
    </source>
</reference>
<comment type="similarity">
    <text evidence="2">Belongs to the TRAFAC class myosin-kinesin ATPase superfamily. Kinesin family.</text>
</comment>
<dbReference type="InterPro" id="IPR027640">
    <property type="entry name" value="Kinesin-like_fam"/>
</dbReference>
<evidence type="ECO:0000313" key="5">
    <source>
        <dbReference type="Proteomes" id="UP000222542"/>
    </source>
</evidence>
<sequence>MAKLLQFTSFPVFDVYGVCSRKAFATPNLLKELNLKIMDDPRDGFYVENIIEEYVSTYEDGLSSRKVGSTSINSKSSRSLIGFTCIIESWCKESSSTRFGSSKLSRMSLVDLAGFDKNIPDDAGKQFVKEGKYVKKSTSLLGYLICSEESEGEEMETMQPEYCSSIAISESCHSADLQGQVLSESPANPAILHQINL</sequence>
<dbReference type="SUPFAM" id="SSF52540">
    <property type="entry name" value="P-loop containing nucleoside triphosphate hydrolases"/>
    <property type="match status" value="1"/>
</dbReference>
<protein>
    <recommendedName>
        <fullName evidence="3">Kinesin motor domain-containing protein</fullName>
    </recommendedName>
</protein>
<dbReference type="GO" id="GO:0007018">
    <property type="term" value="P:microtubule-based movement"/>
    <property type="evidence" value="ECO:0007669"/>
    <property type="project" value="InterPro"/>
</dbReference>
<keyword evidence="1" id="KW-0505">Motor protein</keyword>
<evidence type="ECO:0000256" key="2">
    <source>
        <dbReference type="PROSITE-ProRule" id="PRU00283"/>
    </source>
</evidence>
<dbReference type="Gramene" id="PHT94680">
    <property type="protein sequence ID" value="PHT94680"/>
    <property type="gene ID" value="T459_02562"/>
</dbReference>
<evidence type="ECO:0000313" key="4">
    <source>
        <dbReference type="EMBL" id="PHT94680.1"/>
    </source>
</evidence>
<organism evidence="4 5">
    <name type="scientific">Capsicum annuum</name>
    <name type="common">Capsicum pepper</name>
    <dbReference type="NCBI Taxonomy" id="4072"/>
    <lineage>
        <taxon>Eukaryota</taxon>
        <taxon>Viridiplantae</taxon>
        <taxon>Streptophyta</taxon>
        <taxon>Embryophyta</taxon>
        <taxon>Tracheophyta</taxon>
        <taxon>Spermatophyta</taxon>
        <taxon>Magnoliopsida</taxon>
        <taxon>eudicotyledons</taxon>
        <taxon>Gunneridae</taxon>
        <taxon>Pentapetalae</taxon>
        <taxon>asterids</taxon>
        <taxon>lamiids</taxon>
        <taxon>Solanales</taxon>
        <taxon>Solanaceae</taxon>
        <taxon>Solanoideae</taxon>
        <taxon>Capsiceae</taxon>
        <taxon>Capsicum</taxon>
    </lineage>
</organism>
<dbReference type="Proteomes" id="UP000222542">
    <property type="component" value="Unassembled WGS sequence"/>
</dbReference>
<reference evidence="4 5" key="1">
    <citation type="journal article" date="2014" name="Nat. Genet.">
        <title>Genome sequence of the hot pepper provides insights into the evolution of pungency in Capsicum species.</title>
        <authorList>
            <person name="Kim S."/>
            <person name="Park M."/>
            <person name="Yeom S.I."/>
            <person name="Kim Y.M."/>
            <person name="Lee J.M."/>
            <person name="Lee H.A."/>
            <person name="Seo E."/>
            <person name="Choi J."/>
            <person name="Cheong K."/>
            <person name="Kim K.T."/>
            <person name="Jung K."/>
            <person name="Lee G.W."/>
            <person name="Oh S.K."/>
            <person name="Bae C."/>
            <person name="Kim S.B."/>
            <person name="Lee H.Y."/>
            <person name="Kim S.Y."/>
            <person name="Kim M.S."/>
            <person name="Kang B.C."/>
            <person name="Jo Y.D."/>
            <person name="Yang H.B."/>
            <person name="Jeong H.J."/>
            <person name="Kang W.H."/>
            <person name="Kwon J.K."/>
            <person name="Shin C."/>
            <person name="Lim J.Y."/>
            <person name="Park J.H."/>
            <person name="Huh J.H."/>
            <person name="Kim J.S."/>
            <person name="Kim B.D."/>
            <person name="Cohen O."/>
            <person name="Paran I."/>
            <person name="Suh M.C."/>
            <person name="Lee S.B."/>
            <person name="Kim Y.K."/>
            <person name="Shin Y."/>
            <person name="Noh S.J."/>
            <person name="Park J."/>
            <person name="Seo Y.S."/>
            <person name="Kwon S.Y."/>
            <person name="Kim H.A."/>
            <person name="Park J.M."/>
            <person name="Kim H.J."/>
            <person name="Choi S.B."/>
            <person name="Bosland P.W."/>
            <person name="Reeves G."/>
            <person name="Jo S.H."/>
            <person name="Lee B.W."/>
            <person name="Cho H.T."/>
            <person name="Choi H.S."/>
            <person name="Lee M.S."/>
            <person name="Yu Y."/>
            <person name="Do Choi Y."/>
            <person name="Park B.S."/>
            <person name="van Deynze A."/>
            <person name="Ashrafi H."/>
            <person name="Hill T."/>
            <person name="Kim W.T."/>
            <person name="Pai H.S."/>
            <person name="Ahn H.K."/>
            <person name="Yeam I."/>
            <person name="Giovannoni J.J."/>
            <person name="Rose J.K."/>
            <person name="Sorensen I."/>
            <person name="Lee S.J."/>
            <person name="Kim R.W."/>
            <person name="Choi I.Y."/>
            <person name="Choi B.S."/>
            <person name="Lim J.S."/>
            <person name="Lee Y.H."/>
            <person name="Choi D."/>
        </authorList>
    </citation>
    <scope>NUCLEOTIDE SEQUENCE [LARGE SCALE GENOMIC DNA]</scope>
    <source>
        <strain evidence="5">cv. CM334</strain>
    </source>
</reference>
<dbReference type="STRING" id="4072.A0A2G3AKE8"/>
<dbReference type="Pfam" id="PF00225">
    <property type="entry name" value="Kinesin"/>
    <property type="match status" value="1"/>
</dbReference>
<dbReference type="InterPro" id="IPR027417">
    <property type="entry name" value="P-loop_NTPase"/>
</dbReference>
<keyword evidence="5" id="KW-1185">Reference proteome</keyword>
<comment type="caution">
    <text evidence="2">Lacks conserved residue(s) required for the propagation of feature annotation.</text>
</comment>
<feature type="domain" description="Kinesin motor" evidence="3">
    <location>
        <begin position="1"/>
        <end position="197"/>
    </location>
</feature>
<dbReference type="InterPro" id="IPR036961">
    <property type="entry name" value="Kinesin_motor_dom_sf"/>
</dbReference>
<dbReference type="PROSITE" id="PS50067">
    <property type="entry name" value="KINESIN_MOTOR_2"/>
    <property type="match status" value="1"/>
</dbReference>
<dbReference type="InterPro" id="IPR001752">
    <property type="entry name" value="Kinesin_motor_dom"/>
</dbReference>
<proteinExistence type="inferred from homology"/>
<name>A0A2G3AKE8_CAPAN</name>